<reference evidence="2 3" key="1">
    <citation type="journal article" date="2016" name="Mol. Biol. Evol.">
        <title>Comparative Genomics of Early-Diverging Mushroom-Forming Fungi Provides Insights into the Origins of Lignocellulose Decay Capabilities.</title>
        <authorList>
            <person name="Nagy L.G."/>
            <person name="Riley R."/>
            <person name="Tritt A."/>
            <person name="Adam C."/>
            <person name="Daum C."/>
            <person name="Floudas D."/>
            <person name="Sun H."/>
            <person name="Yadav J.S."/>
            <person name="Pangilinan J."/>
            <person name="Larsson K.H."/>
            <person name="Matsuura K."/>
            <person name="Barry K."/>
            <person name="Labutti K."/>
            <person name="Kuo R."/>
            <person name="Ohm R.A."/>
            <person name="Bhattacharya S.S."/>
            <person name="Shirouzu T."/>
            <person name="Yoshinaga Y."/>
            <person name="Martin F.M."/>
            <person name="Grigoriev I.V."/>
            <person name="Hibbett D.S."/>
        </authorList>
    </citation>
    <scope>NUCLEOTIDE SEQUENCE [LARGE SCALE GENOMIC DNA]</scope>
    <source>
        <strain evidence="2 3">CBS 109695</strain>
    </source>
</reference>
<feature type="compositionally biased region" description="Low complexity" evidence="1">
    <location>
        <begin position="1"/>
        <end position="10"/>
    </location>
</feature>
<keyword evidence="3" id="KW-1185">Reference proteome</keyword>
<name>A0A166WCY2_9AGAM</name>
<gene>
    <name evidence="2" type="ORF">FIBSPDRAFT_943417</name>
</gene>
<proteinExistence type="predicted"/>
<evidence type="ECO:0000256" key="1">
    <source>
        <dbReference type="SAM" id="MobiDB-lite"/>
    </source>
</evidence>
<feature type="compositionally biased region" description="Basic residues" evidence="1">
    <location>
        <begin position="29"/>
        <end position="46"/>
    </location>
</feature>
<sequence>MVGEEQPPARQKLRPRPPPAPINNAPLKNTKHPLATKKATATKKKPPPSSPSGSASASLPPESEEGQSPACSVAAHPSARPAGRAANCRTDHHGITQVLPSWTTLPAEQKTPVPEGHTSSSLTPLPASLSHELSDSSASASGRQTMYQRYREAREAHILAKVSDAPGQAGGASAHTVTSVEDDASGVAPVTPPRCTPETTQPPHGLPAKHSYRPSSRTSTKASASSGDDSLPGAPPPMQYTNLFGLDDPQSPSVSHTTKPQTPTHL</sequence>
<feature type="region of interest" description="Disordered" evidence="1">
    <location>
        <begin position="1"/>
        <end position="266"/>
    </location>
</feature>
<feature type="compositionally biased region" description="Low complexity" evidence="1">
    <location>
        <begin position="118"/>
        <end position="141"/>
    </location>
</feature>
<dbReference type="EMBL" id="KV417482">
    <property type="protein sequence ID" value="KZP33630.1"/>
    <property type="molecule type" value="Genomic_DNA"/>
</dbReference>
<feature type="compositionally biased region" description="Low complexity" evidence="1">
    <location>
        <begin position="215"/>
        <end position="226"/>
    </location>
</feature>
<feature type="compositionally biased region" description="Basic and acidic residues" evidence="1">
    <location>
        <begin position="149"/>
        <end position="158"/>
    </location>
</feature>
<protein>
    <submittedName>
        <fullName evidence="2">Uncharacterized protein</fullName>
    </submittedName>
</protein>
<feature type="compositionally biased region" description="Polar residues" evidence="1">
    <location>
        <begin position="250"/>
        <end position="266"/>
    </location>
</feature>
<dbReference type="AlphaFoldDB" id="A0A166WCY2"/>
<accession>A0A166WCY2</accession>
<feature type="compositionally biased region" description="Low complexity" evidence="1">
    <location>
        <begin position="51"/>
        <end position="61"/>
    </location>
</feature>
<organism evidence="2 3">
    <name type="scientific">Athelia psychrophila</name>
    <dbReference type="NCBI Taxonomy" id="1759441"/>
    <lineage>
        <taxon>Eukaryota</taxon>
        <taxon>Fungi</taxon>
        <taxon>Dikarya</taxon>
        <taxon>Basidiomycota</taxon>
        <taxon>Agaricomycotina</taxon>
        <taxon>Agaricomycetes</taxon>
        <taxon>Agaricomycetidae</taxon>
        <taxon>Atheliales</taxon>
        <taxon>Atheliaceae</taxon>
        <taxon>Athelia</taxon>
    </lineage>
</organism>
<evidence type="ECO:0000313" key="3">
    <source>
        <dbReference type="Proteomes" id="UP000076532"/>
    </source>
</evidence>
<dbReference type="Proteomes" id="UP000076532">
    <property type="component" value="Unassembled WGS sequence"/>
</dbReference>
<evidence type="ECO:0000313" key="2">
    <source>
        <dbReference type="EMBL" id="KZP33630.1"/>
    </source>
</evidence>